<proteinExistence type="predicted"/>
<organism evidence="2">
    <name type="scientific">marine metagenome</name>
    <dbReference type="NCBI Taxonomy" id="408172"/>
    <lineage>
        <taxon>unclassified sequences</taxon>
        <taxon>metagenomes</taxon>
        <taxon>ecological metagenomes</taxon>
    </lineage>
</organism>
<dbReference type="InterPro" id="IPR011990">
    <property type="entry name" value="TPR-like_helical_dom_sf"/>
</dbReference>
<dbReference type="SUPFAM" id="SSF52540">
    <property type="entry name" value="P-loop containing nucleoside triphosphate hydrolases"/>
    <property type="match status" value="1"/>
</dbReference>
<dbReference type="AlphaFoldDB" id="A0A382F295"/>
<keyword evidence="1" id="KW-0808">Transferase</keyword>
<evidence type="ECO:0000256" key="1">
    <source>
        <dbReference type="ARBA" id="ARBA00022679"/>
    </source>
</evidence>
<dbReference type="InterPro" id="IPR026634">
    <property type="entry name" value="TPST-like"/>
</dbReference>
<dbReference type="PANTHER" id="PTHR12788:SF10">
    <property type="entry name" value="PROTEIN-TYROSINE SULFOTRANSFERASE"/>
    <property type="match status" value="1"/>
</dbReference>
<dbReference type="PANTHER" id="PTHR12788">
    <property type="entry name" value="PROTEIN-TYROSINE SULFOTRANSFERASE 2"/>
    <property type="match status" value="1"/>
</dbReference>
<dbReference type="SUPFAM" id="SSF48452">
    <property type="entry name" value="TPR-like"/>
    <property type="match status" value="1"/>
</dbReference>
<reference evidence="2" key="1">
    <citation type="submission" date="2018-05" db="EMBL/GenBank/DDBJ databases">
        <authorList>
            <person name="Lanie J.A."/>
            <person name="Ng W.-L."/>
            <person name="Kazmierczak K.M."/>
            <person name="Andrzejewski T.M."/>
            <person name="Davidsen T.M."/>
            <person name="Wayne K.J."/>
            <person name="Tettelin H."/>
            <person name="Glass J.I."/>
            <person name="Rusch D."/>
            <person name="Podicherti R."/>
            <person name="Tsui H.-C.T."/>
            <person name="Winkler M.E."/>
        </authorList>
    </citation>
    <scope>NUCLEOTIDE SEQUENCE</scope>
</reference>
<dbReference type="GO" id="GO:0005794">
    <property type="term" value="C:Golgi apparatus"/>
    <property type="evidence" value="ECO:0007669"/>
    <property type="project" value="TreeGrafter"/>
</dbReference>
<dbReference type="Gene3D" id="3.40.50.300">
    <property type="entry name" value="P-loop containing nucleotide triphosphate hydrolases"/>
    <property type="match status" value="1"/>
</dbReference>
<dbReference type="Gene3D" id="1.25.40.10">
    <property type="entry name" value="Tetratricopeptide repeat domain"/>
    <property type="match status" value="1"/>
</dbReference>
<name>A0A382F295_9ZZZZ</name>
<sequence length="362" mass="42530">MQALGKIDLAVLSYQEAIKIKPNFAIAYRNLSSVKKFKINDSEIDEMISLIKKNDLSSKDLVNFNFALGKAKNDINDYEKAYTYFSEANRIYKNIIQYDIAKDNNLFKSIKILFNKPIPPLFDSNANKNLDSPKPIFILGMPRSGSTLIEQIISTHSQIYGAGELNILDRIIRDIDWSDSKNFQKILKVINNQYLSKLKEFNRSNKYITDKMPLNFRWIGFILLSMPQAKIIHTKRNAAATCWSIYKNFFVGRENNYAYNQLDINNFYKLYLNLMNFWKQQFPGQIYELDYEKITENIELESRRVLDYIGVKWEKQCINFHKTKRVVKTNSAQQVRQKLYTGSSAEWHNYKQYLQTLIQSLD</sequence>
<dbReference type="Pfam" id="PF13414">
    <property type="entry name" value="TPR_11"/>
    <property type="match status" value="1"/>
</dbReference>
<protein>
    <submittedName>
        <fullName evidence="2">Uncharacterized protein</fullName>
    </submittedName>
</protein>
<dbReference type="InterPro" id="IPR027417">
    <property type="entry name" value="P-loop_NTPase"/>
</dbReference>
<dbReference type="GO" id="GO:0008476">
    <property type="term" value="F:protein-tyrosine sulfotransferase activity"/>
    <property type="evidence" value="ECO:0007669"/>
    <property type="project" value="InterPro"/>
</dbReference>
<dbReference type="Pfam" id="PF13469">
    <property type="entry name" value="Sulfotransfer_3"/>
    <property type="match status" value="1"/>
</dbReference>
<gene>
    <name evidence="2" type="ORF">METZ01_LOCUS209649</name>
</gene>
<dbReference type="EMBL" id="UINC01047476">
    <property type="protein sequence ID" value="SVB56795.1"/>
    <property type="molecule type" value="Genomic_DNA"/>
</dbReference>
<accession>A0A382F295</accession>
<evidence type="ECO:0000313" key="2">
    <source>
        <dbReference type="EMBL" id="SVB56795.1"/>
    </source>
</evidence>